<gene>
    <name evidence="2" type="ORF">GCM10023315_28540</name>
</gene>
<reference evidence="3" key="1">
    <citation type="journal article" date="2019" name="Int. J. Syst. Evol. Microbiol.">
        <title>The Global Catalogue of Microorganisms (GCM) 10K type strain sequencing project: providing services to taxonomists for standard genome sequencing and annotation.</title>
        <authorList>
            <consortium name="The Broad Institute Genomics Platform"/>
            <consortium name="The Broad Institute Genome Sequencing Center for Infectious Disease"/>
            <person name="Wu L."/>
            <person name="Ma J."/>
        </authorList>
    </citation>
    <scope>NUCLEOTIDE SEQUENCE [LARGE SCALE GENOMIC DNA]</scope>
    <source>
        <strain evidence="3">JCM 18287</strain>
    </source>
</reference>
<dbReference type="InterPro" id="IPR050834">
    <property type="entry name" value="Glycosyltransf_2"/>
</dbReference>
<keyword evidence="3" id="KW-1185">Reference proteome</keyword>
<organism evidence="2 3">
    <name type="scientific">Algibacter aquimarinus</name>
    <dbReference type="NCBI Taxonomy" id="1136748"/>
    <lineage>
        <taxon>Bacteria</taxon>
        <taxon>Pseudomonadati</taxon>
        <taxon>Bacteroidota</taxon>
        <taxon>Flavobacteriia</taxon>
        <taxon>Flavobacteriales</taxon>
        <taxon>Flavobacteriaceae</taxon>
        <taxon>Algibacter</taxon>
    </lineage>
</organism>
<dbReference type="PANTHER" id="PTHR43685:SF2">
    <property type="entry name" value="GLYCOSYLTRANSFERASE 2-LIKE DOMAIN-CONTAINING PROTEIN"/>
    <property type="match status" value="1"/>
</dbReference>
<evidence type="ECO:0000313" key="3">
    <source>
        <dbReference type="Proteomes" id="UP001501692"/>
    </source>
</evidence>
<evidence type="ECO:0000313" key="2">
    <source>
        <dbReference type="EMBL" id="GAA4976029.1"/>
    </source>
</evidence>
<sequence>MKENDLISIIIPCYNDAEFIEQAINSALNQTYPNKEIIVVDDGSNKNTKVVLKSLEQKIDKLITQENSGQSRARNNGIKQAKGSFILVLDSDDYFENSFCEKAIYIFKKDSNVKLVTCFANLIFDDKTKNYIYKPKGGDIKSFLTSNSALGSAMFKESDWDVCGGYDESMTNGLEDWEFYIRLLSKSGIAEIVKEPLYNYRKRQNTTTSKANKAKYELLNSIFTKHKDLNIKYYDEFTKQLLVKLEKEEREKFKNKNRIEFKLGELILTPFRWVKSIFK</sequence>
<proteinExistence type="predicted"/>
<dbReference type="RefSeq" id="WP_345170080.1">
    <property type="nucleotide sequence ID" value="NZ_BAABJK010000009.1"/>
</dbReference>
<accession>A0ABP9HQ50</accession>
<dbReference type="Proteomes" id="UP001501692">
    <property type="component" value="Unassembled WGS sequence"/>
</dbReference>
<dbReference type="Gene3D" id="3.90.550.10">
    <property type="entry name" value="Spore Coat Polysaccharide Biosynthesis Protein SpsA, Chain A"/>
    <property type="match status" value="1"/>
</dbReference>
<feature type="domain" description="Glycosyltransferase 2-like" evidence="1">
    <location>
        <begin position="8"/>
        <end position="113"/>
    </location>
</feature>
<dbReference type="InterPro" id="IPR029044">
    <property type="entry name" value="Nucleotide-diphossugar_trans"/>
</dbReference>
<dbReference type="Pfam" id="PF00535">
    <property type="entry name" value="Glycos_transf_2"/>
    <property type="match status" value="1"/>
</dbReference>
<dbReference type="PANTHER" id="PTHR43685">
    <property type="entry name" value="GLYCOSYLTRANSFERASE"/>
    <property type="match status" value="1"/>
</dbReference>
<dbReference type="SUPFAM" id="SSF53448">
    <property type="entry name" value="Nucleotide-diphospho-sugar transferases"/>
    <property type="match status" value="1"/>
</dbReference>
<evidence type="ECO:0000259" key="1">
    <source>
        <dbReference type="Pfam" id="PF00535"/>
    </source>
</evidence>
<name>A0ABP9HQ50_9FLAO</name>
<protein>
    <submittedName>
        <fullName evidence="2">Glycosyltransferase family A protein</fullName>
    </submittedName>
</protein>
<dbReference type="InterPro" id="IPR001173">
    <property type="entry name" value="Glyco_trans_2-like"/>
</dbReference>
<dbReference type="EMBL" id="BAABJK010000009">
    <property type="protein sequence ID" value="GAA4976029.1"/>
    <property type="molecule type" value="Genomic_DNA"/>
</dbReference>
<comment type="caution">
    <text evidence="2">The sequence shown here is derived from an EMBL/GenBank/DDBJ whole genome shotgun (WGS) entry which is preliminary data.</text>
</comment>